<dbReference type="OrthoDB" id="5661at2"/>
<evidence type="ECO:0000256" key="2">
    <source>
        <dbReference type="ARBA" id="ARBA00022694"/>
    </source>
</evidence>
<gene>
    <name evidence="6" type="ORF">HMPREF1705_03783</name>
</gene>
<dbReference type="PANTHER" id="PTHR12682:SF11">
    <property type="entry name" value="PROTEIN ARCHEASE"/>
    <property type="match status" value="1"/>
</dbReference>
<dbReference type="GO" id="GO:0046872">
    <property type="term" value="F:metal ion binding"/>
    <property type="evidence" value="ECO:0007669"/>
    <property type="project" value="UniProtKB-KW"/>
</dbReference>
<keyword evidence="3" id="KW-0479">Metal-binding</keyword>
<comment type="caution">
    <text evidence="6">The sequence shown here is derived from an EMBL/GenBank/DDBJ whole genome shotgun (WGS) entry which is preliminary data.</text>
</comment>
<evidence type="ECO:0000256" key="4">
    <source>
        <dbReference type="ARBA" id="ARBA00022837"/>
    </source>
</evidence>
<dbReference type="Pfam" id="PF01951">
    <property type="entry name" value="Archease"/>
    <property type="match status" value="1"/>
</dbReference>
<name>A0A0T5X7V9_9BACT</name>
<keyword evidence="7" id="KW-1185">Reference proteome</keyword>
<proteinExistence type="inferred from homology"/>
<dbReference type="AlphaFoldDB" id="A0A0T5X7V9"/>
<dbReference type="Gene3D" id="3.55.10.10">
    <property type="entry name" value="Archease domain"/>
    <property type="match status" value="1"/>
</dbReference>
<dbReference type="PANTHER" id="PTHR12682">
    <property type="entry name" value="ARCHEASE"/>
    <property type="match status" value="1"/>
</dbReference>
<dbReference type="Proteomes" id="UP000005273">
    <property type="component" value="Unassembled WGS sequence"/>
</dbReference>
<dbReference type="SUPFAM" id="SSF69819">
    <property type="entry name" value="MTH1598-like"/>
    <property type="match status" value="1"/>
</dbReference>
<protein>
    <recommendedName>
        <fullName evidence="5">Archease domain-containing protein</fullName>
    </recommendedName>
</protein>
<dbReference type="RefSeq" id="WP_009200567.1">
    <property type="nucleotide sequence ID" value="NZ_ACJX03000001.1"/>
</dbReference>
<dbReference type="InterPro" id="IPR036820">
    <property type="entry name" value="Archease_dom_sf"/>
</dbReference>
<organism evidence="6 7">
    <name type="scientific">Acetomicrobium hydrogeniformans ATCC BAA-1850</name>
    <dbReference type="NCBI Taxonomy" id="592015"/>
    <lineage>
        <taxon>Bacteria</taxon>
        <taxon>Thermotogati</taxon>
        <taxon>Synergistota</taxon>
        <taxon>Synergistia</taxon>
        <taxon>Synergistales</taxon>
        <taxon>Acetomicrobiaceae</taxon>
        <taxon>Acetomicrobium</taxon>
    </lineage>
</organism>
<evidence type="ECO:0000259" key="5">
    <source>
        <dbReference type="Pfam" id="PF01951"/>
    </source>
</evidence>
<dbReference type="InterPro" id="IPR023572">
    <property type="entry name" value="Archease_dom"/>
</dbReference>
<dbReference type="InterPro" id="IPR002804">
    <property type="entry name" value="Archease"/>
</dbReference>
<feature type="domain" description="Archease" evidence="5">
    <location>
        <begin position="3"/>
        <end position="133"/>
    </location>
</feature>
<evidence type="ECO:0000313" key="6">
    <source>
        <dbReference type="EMBL" id="KRT34556.1"/>
    </source>
</evidence>
<dbReference type="STRING" id="592015.HMPREF1705_03783"/>
<sequence length="134" mass="15052">MPWVELPHTADAGLEITASSVEDLVTEAARAFYAFMFGEVSLVRSVEEHTVELECMDLLELFVSWLNELLYIYDTKEKVFSPETIEVDPKRARLLAKGNLHIAPSPARAVKAVTYGGAEISEGPPWRLRVYLDL</sequence>
<reference evidence="7" key="1">
    <citation type="submission" date="2012-09" db="EMBL/GenBank/DDBJ databases">
        <authorList>
            <person name="Weinstock G."/>
            <person name="Sodergren E."/>
            <person name="Clifton S."/>
            <person name="Fulton L."/>
            <person name="Fulton B."/>
            <person name="Courtney L."/>
            <person name="Fronick C."/>
            <person name="Harrison M."/>
            <person name="Strong C."/>
            <person name="Farmer C."/>
            <person name="Delehaunty K."/>
            <person name="Markovic C."/>
            <person name="Hall O."/>
            <person name="Minx P."/>
            <person name="Tomlinson C."/>
            <person name="Mitreva M."/>
            <person name="Nelson J."/>
            <person name="Hou S."/>
            <person name="Wollam A."/>
            <person name="Pepin K.H."/>
            <person name="Johnson M."/>
            <person name="Bhonagiri V."/>
            <person name="Nash W.E."/>
            <person name="Suruliraj S."/>
            <person name="Warren W."/>
            <person name="Chinwalla A."/>
            <person name="Mardis E.R."/>
            <person name="Wilson R.K."/>
        </authorList>
    </citation>
    <scope>NUCLEOTIDE SEQUENCE [LARGE SCALE GENOMIC DNA]</scope>
    <source>
        <strain evidence="7">OS1</strain>
    </source>
</reference>
<dbReference type="GO" id="GO:0008033">
    <property type="term" value="P:tRNA processing"/>
    <property type="evidence" value="ECO:0007669"/>
    <property type="project" value="UniProtKB-KW"/>
</dbReference>
<accession>A0A0T5X7V9</accession>
<evidence type="ECO:0000313" key="7">
    <source>
        <dbReference type="Proteomes" id="UP000005273"/>
    </source>
</evidence>
<keyword evidence="4" id="KW-0106">Calcium</keyword>
<evidence type="ECO:0000256" key="1">
    <source>
        <dbReference type="ARBA" id="ARBA00007963"/>
    </source>
</evidence>
<keyword evidence="2" id="KW-0819">tRNA processing</keyword>
<evidence type="ECO:0000256" key="3">
    <source>
        <dbReference type="ARBA" id="ARBA00022723"/>
    </source>
</evidence>
<comment type="similarity">
    <text evidence="1">Belongs to the archease family.</text>
</comment>
<dbReference type="eggNOG" id="COG1371">
    <property type="taxonomic scope" value="Bacteria"/>
</dbReference>
<dbReference type="EMBL" id="ACJX03000001">
    <property type="protein sequence ID" value="KRT34556.1"/>
    <property type="molecule type" value="Genomic_DNA"/>
</dbReference>